<dbReference type="PANTHER" id="PTHR45742">
    <property type="entry name" value="COMPLEMENT COMPONENT C6"/>
    <property type="match status" value="1"/>
</dbReference>
<dbReference type="InterPro" id="IPR020864">
    <property type="entry name" value="MACPF"/>
</dbReference>
<evidence type="ECO:0000313" key="8">
    <source>
        <dbReference type="EMBL" id="EGG23746.1"/>
    </source>
</evidence>
<dbReference type="PANTHER" id="PTHR45742:SF8">
    <property type="entry name" value="FLOCCULATION PROTEIN FLO11"/>
    <property type="match status" value="1"/>
</dbReference>
<sequence>MILFSVLLLVLSISQLGLVQSHQFSDVNNLASFTTRQQQQQQQFTIYVDYRSQCLYACGRNASQSFSNLKDAIDTVTESGVTSATIMVAPGIYSGVKNKELEISNGISLSISTINPARDDHMTENVQDLGKMDTMAVVNCQESGRAFLVKGPDTKFKLTGFVIYKCQQNVGGGVSVVQGATLTTVNTIFAHCKAATGAALYLGDDSTAHLTRSMVHASISQSTSDMVYVQSSRLHLQSTHLLCYGYPTHRIILNGPSSSLVSDQLSSIGTGVTVECGSASTENCRKPPSSIWFNCADAVTAVLGETALKAYQRIHPPSTDRACDNDTICNPINEDCFSCPHDCSCTYPNTSLVYEPQTPIPLTTRPHLMVEFAQIPASSTIKYGHLIFYAKPTSNENHLLIKATSCSIVLIVNGKRELIIVEGPSRNYKYLLRISNTSTASIFQVDFNCNPVNPNSSFSIKQKINNKYLNFESFYSINKCGDNIYNSNEANVNSKFYCPKDKGRGSTDLSNFDLQNVHPSCGDGACNEDSPHACPFDCFMELTKTCRELAPPTKIDPIYKTNELLGSLLNNQYLYALPGIDVFGHGVDILTGKSKDTRIFNFGYCEDEPFSTVHDLYRGLVYTIPYGLSGTPAPKCTYSSQSTFYETSSSIASEMAIKSGLSLSASASGGFWGYSVGASAAYSQDQSVQMASQHEQESEGSFIVSEVKCSTSKVILTESDIKLHHLFLRDLVQANSVEKMKAVMIKYGTAYIKSAVMGGTLKMVSIVSNYYASTTTQSELQANAELSLSVHASAPIGSVSASGSGSYDNSVSQESRQEFSSNSQHSTIITEGGSPGAFSPDKFGKNTFSSWAQSVDLRPVPIEPQLGLIYDLIPKTWAVYGGGLIHQLWRITEYLYYIEKTTGQPAPDYFMQIGNMSMTCYIILPYYQNPESLRWTTSIAGSGVLPPIQLNNGDTKTFWFYKTDSIELMEAPTYSYDLIDIVSSRVLTFSSGKKTPSVSDSESIEIRLQALQIIGGGGPFKIHVTVYGTKGSAQCIVTTGLVNVGFYVATIKPIQENNFNIIGDLTGIRFMLQPRARDPTTISVSIGNVNVIVNCIVAPLPVDIEGDLVCKPGQKFIYSSPNRNPIRLKYQPTNRQSFVYRNLATRLQYPLVLPSVQDAPIIEFGSDDDDLLNN</sequence>
<comment type="subcellular location">
    <subcellularLocation>
        <location evidence="1">Secreted</location>
    </subcellularLocation>
</comment>
<reference evidence="9" key="1">
    <citation type="journal article" date="2011" name="Genome Res.">
        <title>Phylogeny-wide analysis of social amoeba genomes highlights ancient origins for complex intercellular communication.</title>
        <authorList>
            <person name="Heidel A.J."/>
            <person name="Lawal H.M."/>
            <person name="Felder M."/>
            <person name="Schilde C."/>
            <person name="Helps N.R."/>
            <person name="Tunggal B."/>
            <person name="Rivero F."/>
            <person name="John U."/>
            <person name="Schleicher M."/>
            <person name="Eichinger L."/>
            <person name="Platzer M."/>
            <person name="Noegel A.A."/>
            <person name="Schaap P."/>
            <person name="Gloeckner G."/>
        </authorList>
    </citation>
    <scope>NUCLEOTIDE SEQUENCE [LARGE SCALE GENOMIC DNA]</scope>
    <source>
        <strain evidence="9">SH3</strain>
    </source>
</reference>
<dbReference type="EMBL" id="GL883008">
    <property type="protein sequence ID" value="EGG23746.1"/>
    <property type="molecule type" value="Genomic_DNA"/>
</dbReference>
<dbReference type="GO" id="GO:0031640">
    <property type="term" value="P:killing of cells of another organism"/>
    <property type="evidence" value="ECO:0007669"/>
    <property type="project" value="UniProtKB-KW"/>
</dbReference>
<dbReference type="RefSeq" id="XP_004361597.1">
    <property type="nucleotide sequence ID" value="XM_004361540.1"/>
</dbReference>
<keyword evidence="2" id="KW-0964">Secreted</keyword>
<keyword evidence="6" id="KW-0732">Signal</keyword>
<protein>
    <recommendedName>
        <fullName evidence="7">MACPF domain-containing protein</fullName>
    </recommendedName>
</protein>
<feature type="compositionally biased region" description="Polar residues" evidence="5">
    <location>
        <begin position="800"/>
        <end position="829"/>
    </location>
</feature>
<dbReference type="AlphaFoldDB" id="F4PN56"/>
<gene>
    <name evidence="8" type="ORF">DFA_05880</name>
</gene>
<dbReference type="SUPFAM" id="SSF51126">
    <property type="entry name" value="Pectin lyase-like"/>
    <property type="match status" value="1"/>
</dbReference>
<keyword evidence="3" id="KW-0204">Cytolysis</keyword>
<dbReference type="PROSITE" id="PS51412">
    <property type="entry name" value="MACPF_2"/>
    <property type="match status" value="1"/>
</dbReference>
<feature type="signal peptide" evidence="6">
    <location>
        <begin position="1"/>
        <end position="21"/>
    </location>
</feature>
<feature type="region of interest" description="Disordered" evidence="5">
    <location>
        <begin position="800"/>
        <end position="837"/>
    </location>
</feature>
<dbReference type="Pfam" id="PF01823">
    <property type="entry name" value="MACPF"/>
    <property type="match status" value="1"/>
</dbReference>
<name>F4PN56_CACFS</name>
<evidence type="ECO:0000256" key="2">
    <source>
        <dbReference type="ARBA" id="ARBA00022525"/>
    </source>
</evidence>
<dbReference type="SMART" id="SM00457">
    <property type="entry name" value="MACPF"/>
    <property type="match status" value="1"/>
</dbReference>
<organism evidence="8 9">
    <name type="scientific">Cavenderia fasciculata</name>
    <name type="common">Slime mold</name>
    <name type="synonym">Dictyostelium fasciculatum</name>
    <dbReference type="NCBI Taxonomy" id="261658"/>
    <lineage>
        <taxon>Eukaryota</taxon>
        <taxon>Amoebozoa</taxon>
        <taxon>Evosea</taxon>
        <taxon>Eumycetozoa</taxon>
        <taxon>Dictyostelia</taxon>
        <taxon>Acytosteliales</taxon>
        <taxon>Cavenderiaceae</taxon>
        <taxon>Cavenderia</taxon>
    </lineage>
</organism>
<dbReference type="GeneID" id="14874964"/>
<keyword evidence="9" id="KW-1185">Reference proteome</keyword>
<evidence type="ECO:0000256" key="6">
    <source>
        <dbReference type="SAM" id="SignalP"/>
    </source>
</evidence>
<accession>F4PN56</accession>
<evidence type="ECO:0000259" key="7">
    <source>
        <dbReference type="PROSITE" id="PS51412"/>
    </source>
</evidence>
<feature type="chain" id="PRO_5003313197" description="MACPF domain-containing protein" evidence="6">
    <location>
        <begin position="22"/>
        <end position="1174"/>
    </location>
</feature>
<feature type="domain" description="MACPF" evidence="7">
    <location>
        <begin position="566"/>
        <end position="903"/>
    </location>
</feature>
<evidence type="ECO:0000256" key="5">
    <source>
        <dbReference type="SAM" id="MobiDB-lite"/>
    </source>
</evidence>
<dbReference type="OrthoDB" id="21110at2759"/>
<keyword evidence="4" id="KW-1015">Disulfide bond</keyword>
<evidence type="ECO:0000256" key="4">
    <source>
        <dbReference type="ARBA" id="ARBA00023157"/>
    </source>
</evidence>
<dbReference type="GO" id="GO:0005576">
    <property type="term" value="C:extracellular region"/>
    <property type="evidence" value="ECO:0007669"/>
    <property type="project" value="UniProtKB-SubCell"/>
</dbReference>
<evidence type="ECO:0000313" key="9">
    <source>
        <dbReference type="Proteomes" id="UP000007797"/>
    </source>
</evidence>
<dbReference type="Proteomes" id="UP000007797">
    <property type="component" value="Unassembled WGS sequence"/>
</dbReference>
<dbReference type="InterPro" id="IPR011050">
    <property type="entry name" value="Pectin_lyase_fold/virulence"/>
</dbReference>
<evidence type="ECO:0000256" key="3">
    <source>
        <dbReference type="ARBA" id="ARBA00022852"/>
    </source>
</evidence>
<proteinExistence type="predicted"/>
<dbReference type="KEGG" id="dfa:DFA_05880"/>
<evidence type="ECO:0000256" key="1">
    <source>
        <dbReference type="ARBA" id="ARBA00004613"/>
    </source>
</evidence>